<dbReference type="RefSeq" id="XP_002584622.1">
    <property type="nucleotide sequence ID" value="XM_002584576.1"/>
</dbReference>
<organism evidence="1 2">
    <name type="scientific">Uncinocarpus reesii (strain UAMH 1704)</name>
    <dbReference type="NCBI Taxonomy" id="336963"/>
    <lineage>
        <taxon>Eukaryota</taxon>
        <taxon>Fungi</taxon>
        <taxon>Dikarya</taxon>
        <taxon>Ascomycota</taxon>
        <taxon>Pezizomycotina</taxon>
        <taxon>Eurotiomycetes</taxon>
        <taxon>Eurotiomycetidae</taxon>
        <taxon>Onygenales</taxon>
        <taxon>Onygenaceae</taxon>
        <taxon>Uncinocarpus</taxon>
    </lineage>
</organism>
<accession>C4JS72</accession>
<name>C4JS72_UNCRE</name>
<gene>
    <name evidence="1" type="ORF">UREG_05311</name>
</gene>
<dbReference type="EMBL" id="CH476617">
    <property type="protein sequence ID" value="EEP80469.1"/>
    <property type="molecule type" value="Genomic_DNA"/>
</dbReference>
<reference evidence="2" key="1">
    <citation type="journal article" date="2009" name="Genome Res.">
        <title>Comparative genomic analyses of the human fungal pathogens Coccidioides and their relatives.</title>
        <authorList>
            <person name="Sharpton T.J."/>
            <person name="Stajich J.E."/>
            <person name="Rounsley S.D."/>
            <person name="Gardner M.J."/>
            <person name="Wortman J.R."/>
            <person name="Jordar V.S."/>
            <person name="Maiti R."/>
            <person name="Kodira C.D."/>
            <person name="Neafsey D.E."/>
            <person name="Zeng Q."/>
            <person name="Hung C.-Y."/>
            <person name="McMahan C."/>
            <person name="Muszewska A."/>
            <person name="Grynberg M."/>
            <person name="Mandel M.A."/>
            <person name="Kellner E.M."/>
            <person name="Barker B.M."/>
            <person name="Galgiani J.N."/>
            <person name="Orbach M.J."/>
            <person name="Kirkland T.N."/>
            <person name="Cole G.T."/>
            <person name="Henn M.R."/>
            <person name="Birren B.W."/>
            <person name="Taylor J.W."/>
        </authorList>
    </citation>
    <scope>NUCLEOTIDE SEQUENCE [LARGE SCALE GENOMIC DNA]</scope>
    <source>
        <strain evidence="2">UAMH 1704</strain>
    </source>
</reference>
<dbReference type="InParanoid" id="C4JS72"/>
<dbReference type="KEGG" id="ure:UREG_05311"/>
<dbReference type="AlphaFoldDB" id="C4JS72"/>
<dbReference type="GeneID" id="8442169"/>
<sequence>MANARTFMGNALRTAAHLGHQEVVKVFPDNVFDITARVRPFADALGLAIRNSKLDTAIYCFGGGAAIAHLEPKVWLRLRDLIYGSIALITTGV</sequence>
<dbReference type="VEuPathDB" id="FungiDB:UREG_05311"/>
<evidence type="ECO:0000313" key="1">
    <source>
        <dbReference type="EMBL" id="EEP80469.1"/>
    </source>
</evidence>
<keyword evidence="2" id="KW-1185">Reference proteome</keyword>
<evidence type="ECO:0000313" key="2">
    <source>
        <dbReference type="Proteomes" id="UP000002058"/>
    </source>
</evidence>
<proteinExistence type="predicted"/>
<dbReference type="Proteomes" id="UP000002058">
    <property type="component" value="Unassembled WGS sequence"/>
</dbReference>
<protein>
    <submittedName>
        <fullName evidence="1">Uncharacterized protein</fullName>
    </submittedName>
</protein>
<dbReference type="HOGENOM" id="CLU_2401319_0_0_1"/>